<evidence type="ECO:0000313" key="2">
    <source>
        <dbReference type="Proteomes" id="UP000278733"/>
    </source>
</evidence>
<dbReference type="Proteomes" id="UP000278733">
    <property type="component" value="Chromosome"/>
</dbReference>
<dbReference type="AlphaFoldDB" id="A0A3S4U7E7"/>
<organism evidence="1 2">
    <name type="scientific">Rodentibacter pneumotropicus</name>
    <dbReference type="NCBI Taxonomy" id="758"/>
    <lineage>
        <taxon>Bacteria</taxon>
        <taxon>Pseudomonadati</taxon>
        <taxon>Pseudomonadota</taxon>
        <taxon>Gammaproteobacteria</taxon>
        <taxon>Pasteurellales</taxon>
        <taxon>Pasteurellaceae</taxon>
        <taxon>Rodentibacter</taxon>
    </lineage>
</organism>
<sequence length="32" mass="3732">MTMASDIKFFSVELTSEILESVVERSWRAIQK</sequence>
<gene>
    <name evidence="1" type="ORF">NCTC8284_00851</name>
</gene>
<protein>
    <submittedName>
        <fullName evidence="1">Uncharacterized HTH-type transcriptional regulator HI_0893</fullName>
    </submittedName>
</protein>
<reference evidence="1 2" key="1">
    <citation type="submission" date="2018-12" db="EMBL/GenBank/DDBJ databases">
        <authorList>
            <consortium name="Pathogen Informatics"/>
        </authorList>
    </citation>
    <scope>NUCLEOTIDE SEQUENCE [LARGE SCALE GENOMIC DNA]</scope>
    <source>
        <strain evidence="1 2">NCTC8284</strain>
    </source>
</reference>
<accession>A0A3S4U7E7</accession>
<proteinExistence type="predicted"/>
<evidence type="ECO:0000313" key="1">
    <source>
        <dbReference type="EMBL" id="VEH65706.1"/>
    </source>
</evidence>
<name>A0A3S4U7E7_9PAST</name>
<dbReference type="EMBL" id="LR134405">
    <property type="protein sequence ID" value="VEH65706.1"/>
    <property type="molecule type" value="Genomic_DNA"/>
</dbReference>
<dbReference type="KEGG" id="rpne:NCTC8284_00851"/>